<evidence type="ECO:0000256" key="1">
    <source>
        <dbReference type="SAM" id="MobiDB-lite"/>
    </source>
</evidence>
<sequence>MAERILNQRYDSYIWSRSQRNSQFEKSSRGSCNSAHTSTGLSNQSLEPPPSLTQCPYRKVVT</sequence>
<dbReference type="AlphaFoldDB" id="A0A0D0CJM0"/>
<gene>
    <name evidence="2" type="ORF">PAXRUDRAFT_835691</name>
</gene>
<feature type="compositionally biased region" description="Polar residues" evidence="1">
    <location>
        <begin position="25"/>
        <end position="46"/>
    </location>
</feature>
<dbReference type="Proteomes" id="UP000054538">
    <property type="component" value="Unassembled WGS sequence"/>
</dbReference>
<dbReference type="InParanoid" id="A0A0D0CJM0"/>
<organism evidence="2 3">
    <name type="scientific">Paxillus rubicundulus Ve08.2h10</name>
    <dbReference type="NCBI Taxonomy" id="930991"/>
    <lineage>
        <taxon>Eukaryota</taxon>
        <taxon>Fungi</taxon>
        <taxon>Dikarya</taxon>
        <taxon>Basidiomycota</taxon>
        <taxon>Agaricomycotina</taxon>
        <taxon>Agaricomycetes</taxon>
        <taxon>Agaricomycetidae</taxon>
        <taxon>Boletales</taxon>
        <taxon>Paxilineae</taxon>
        <taxon>Paxillaceae</taxon>
        <taxon>Paxillus</taxon>
    </lineage>
</organism>
<accession>A0A0D0CJM0</accession>
<name>A0A0D0CJM0_9AGAM</name>
<dbReference type="EMBL" id="KN828145">
    <property type="protein sequence ID" value="KIK75388.1"/>
    <property type="molecule type" value="Genomic_DNA"/>
</dbReference>
<evidence type="ECO:0000313" key="2">
    <source>
        <dbReference type="EMBL" id="KIK75388.1"/>
    </source>
</evidence>
<proteinExistence type="predicted"/>
<reference evidence="3" key="2">
    <citation type="submission" date="2015-01" db="EMBL/GenBank/DDBJ databases">
        <title>Evolutionary Origins and Diversification of the Mycorrhizal Mutualists.</title>
        <authorList>
            <consortium name="DOE Joint Genome Institute"/>
            <consortium name="Mycorrhizal Genomics Consortium"/>
            <person name="Kohler A."/>
            <person name="Kuo A."/>
            <person name="Nagy L.G."/>
            <person name="Floudas D."/>
            <person name="Copeland A."/>
            <person name="Barry K.W."/>
            <person name="Cichocki N."/>
            <person name="Veneault-Fourrey C."/>
            <person name="LaButti K."/>
            <person name="Lindquist E.A."/>
            <person name="Lipzen A."/>
            <person name="Lundell T."/>
            <person name="Morin E."/>
            <person name="Murat C."/>
            <person name="Riley R."/>
            <person name="Ohm R."/>
            <person name="Sun H."/>
            <person name="Tunlid A."/>
            <person name="Henrissat B."/>
            <person name="Grigoriev I.V."/>
            <person name="Hibbett D.S."/>
            <person name="Martin F."/>
        </authorList>
    </citation>
    <scope>NUCLEOTIDE SEQUENCE [LARGE SCALE GENOMIC DNA]</scope>
    <source>
        <strain evidence="3">Ve08.2h10</strain>
    </source>
</reference>
<keyword evidence="3" id="KW-1185">Reference proteome</keyword>
<evidence type="ECO:0000313" key="3">
    <source>
        <dbReference type="Proteomes" id="UP000054538"/>
    </source>
</evidence>
<feature type="region of interest" description="Disordered" evidence="1">
    <location>
        <begin position="25"/>
        <end position="62"/>
    </location>
</feature>
<protein>
    <submittedName>
        <fullName evidence="2">Uncharacterized protein</fullName>
    </submittedName>
</protein>
<reference evidence="2 3" key="1">
    <citation type="submission" date="2014-04" db="EMBL/GenBank/DDBJ databases">
        <authorList>
            <consortium name="DOE Joint Genome Institute"/>
            <person name="Kuo A."/>
            <person name="Kohler A."/>
            <person name="Jargeat P."/>
            <person name="Nagy L.G."/>
            <person name="Floudas D."/>
            <person name="Copeland A."/>
            <person name="Barry K.W."/>
            <person name="Cichocki N."/>
            <person name="Veneault-Fourrey C."/>
            <person name="LaButti K."/>
            <person name="Lindquist E.A."/>
            <person name="Lipzen A."/>
            <person name="Lundell T."/>
            <person name="Morin E."/>
            <person name="Murat C."/>
            <person name="Sun H."/>
            <person name="Tunlid A."/>
            <person name="Henrissat B."/>
            <person name="Grigoriev I.V."/>
            <person name="Hibbett D.S."/>
            <person name="Martin F."/>
            <person name="Nordberg H.P."/>
            <person name="Cantor M.N."/>
            <person name="Hua S.X."/>
        </authorList>
    </citation>
    <scope>NUCLEOTIDE SEQUENCE [LARGE SCALE GENOMIC DNA]</scope>
    <source>
        <strain evidence="2 3">Ve08.2h10</strain>
    </source>
</reference>
<dbReference type="HOGENOM" id="CLU_2904852_0_0_1"/>